<feature type="region of interest" description="Disordered" evidence="1">
    <location>
        <begin position="53"/>
        <end position="80"/>
    </location>
</feature>
<evidence type="ECO:0000256" key="1">
    <source>
        <dbReference type="SAM" id="MobiDB-lite"/>
    </source>
</evidence>
<sequence>MINILRSPFLILLLLITACTGTGNIDSAGDLGLTARNQSRANLPVNDSLYSSLPDGPVNTNTYPNFGDQPQARIAASSRSQSEALMSQMEALESAQRSGRLSPAVYQQRLLALRRLAAQHSPEMLARIDARTSN</sequence>
<dbReference type="Proteomes" id="UP000038011">
    <property type="component" value="Unassembled WGS sequence"/>
</dbReference>
<evidence type="ECO:0000313" key="3">
    <source>
        <dbReference type="EMBL" id="KPB01471.1"/>
    </source>
</evidence>
<dbReference type="AlphaFoldDB" id="A0A0N0E7Q6"/>
<keyword evidence="2" id="KW-0732">Signal</keyword>
<feature type="chain" id="PRO_5005847200" description="Lipoprotein" evidence="2">
    <location>
        <begin position="21"/>
        <end position="134"/>
    </location>
</feature>
<dbReference type="EMBL" id="JXMU01000010">
    <property type="protein sequence ID" value="KPB01471.1"/>
    <property type="molecule type" value="Genomic_DNA"/>
</dbReference>
<dbReference type="RefSeq" id="WP_053998778.1">
    <property type="nucleotide sequence ID" value="NZ_JXMU01000010.1"/>
</dbReference>
<evidence type="ECO:0000256" key="2">
    <source>
        <dbReference type="SAM" id="SignalP"/>
    </source>
</evidence>
<reference evidence="3 4" key="1">
    <citation type="submission" date="2015-01" db="EMBL/GenBank/DDBJ databases">
        <title>Ahrensia donghaiensis sp. nov., a novel dimethylsulphoniopropionate-cleavage bacterium isolated from seawater and emended descriptions of the genus Ahrensia and Ahrensia kielensis.</title>
        <authorList>
            <person name="Liu J."/>
        </authorList>
    </citation>
    <scope>NUCLEOTIDE SEQUENCE [LARGE SCALE GENOMIC DNA]</scope>
    <source>
        <strain evidence="3 4">LZD062</strain>
    </source>
</reference>
<feature type="compositionally biased region" description="Low complexity" evidence="1">
    <location>
        <begin position="71"/>
        <end position="80"/>
    </location>
</feature>
<comment type="caution">
    <text evidence="3">The sequence shown here is derived from an EMBL/GenBank/DDBJ whole genome shotgun (WGS) entry which is preliminary data.</text>
</comment>
<organism evidence="3 4">
    <name type="scientific">Ahrensia marina</name>
    <dbReference type="NCBI Taxonomy" id="1514904"/>
    <lineage>
        <taxon>Bacteria</taxon>
        <taxon>Pseudomonadati</taxon>
        <taxon>Pseudomonadota</taxon>
        <taxon>Alphaproteobacteria</taxon>
        <taxon>Hyphomicrobiales</taxon>
        <taxon>Ahrensiaceae</taxon>
        <taxon>Ahrensia</taxon>
    </lineage>
</organism>
<dbReference type="STRING" id="1514904.SU32_07735"/>
<dbReference type="PATRIC" id="fig|1514904.3.peg.366"/>
<accession>A0A0N0E7Q6</accession>
<feature type="signal peptide" evidence="2">
    <location>
        <begin position="1"/>
        <end position="20"/>
    </location>
</feature>
<keyword evidence="4" id="KW-1185">Reference proteome</keyword>
<dbReference type="OrthoDB" id="8420575at2"/>
<gene>
    <name evidence="3" type="ORF">SU32_07735</name>
</gene>
<dbReference type="PROSITE" id="PS51257">
    <property type="entry name" value="PROKAR_LIPOPROTEIN"/>
    <property type="match status" value="1"/>
</dbReference>
<proteinExistence type="predicted"/>
<evidence type="ECO:0008006" key="5">
    <source>
        <dbReference type="Google" id="ProtNLM"/>
    </source>
</evidence>
<name>A0A0N0E7Q6_9HYPH</name>
<protein>
    <recommendedName>
        <fullName evidence="5">Lipoprotein</fullName>
    </recommendedName>
</protein>
<evidence type="ECO:0000313" key="4">
    <source>
        <dbReference type="Proteomes" id="UP000038011"/>
    </source>
</evidence>